<dbReference type="Pfam" id="PF01527">
    <property type="entry name" value="HTH_Tnp_1"/>
    <property type="match status" value="1"/>
</dbReference>
<dbReference type="GO" id="GO:0043565">
    <property type="term" value="F:sequence-specific DNA binding"/>
    <property type="evidence" value="ECO:0007669"/>
    <property type="project" value="InterPro"/>
</dbReference>
<gene>
    <name evidence="1" type="ORF">S06H3_39476</name>
</gene>
<sequence length="94" mass="11040">MSDIKVITAVQRRRRWTPDEKRALVEEAEQPGMSISAVARKYDIHPNQLFSWRRLMRQGALEAVRRDERVVPISEVKALKVKIRDLERMLGKKT</sequence>
<accession>X1NM73</accession>
<dbReference type="AlphaFoldDB" id="X1NM73"/>
<dbReference type="InterPro" id="IPR010921">
    <property type="entry name" value="Trp_repressor/repl_initiator"/>
</dbReference>
<dbReference type="EMBL" id="BARV01024152">
    <property type="protein sequence ID" value="GAI44703.1"/>
    <property type="molecule type" value="Genomic_DNA"/>
</dbReference>
<dbReference type="InterPro" id="IPR036388">
    <property type="entry name" value="WH-like_DNA-bd_sf"/>
</dbReference>
<dbReference type="Gene3D" id="1.10.10.10">
    <property type="entry name" value="Winged helix-like DNA-binding domain superfamily/Winged helix DNA-binding domain"/>
    <property type="match status" value="1"/>
</dbReference>
<name>X1NM73_9ZZZZ</name>
<dbReference type="GO" id="GO:0006313">
    <property type="term" value="P:DNA transposition"/>
    <property type="evidence" value="ECO:0007669"/>
    <property type="project" value="InterPro"/>
</dbReference>
<feature type="non-terminal residue" evidence="1">
    <location>
        <position position="94"/>
    </location>
</feature>
<evidence type="ECO:0000313" key="1">
    <source>
        <dbReference type="EMBL" id="GAI44703.1"/>
    </source>
</evidence>
<comment type="caution">
    <text evidence="1">The sequence shown here is derived from an EMBL/GenBank/DDBJ whole genome shotgun (WGS) entry which is preliminary data.</text>
</comment>
<dbReference type="PANTHER" id="PTHR37936">
    <property type="entry name" value="TRANSPOSASE INSC FOR INSERTION ELEMENT IS2A-RELATED"/>
    <property type="match status" value="1"/>
</dbReference>
<dbReference type="SUPFAM" id="SSF48295">
    <property type="entry name" value="TrpR-like"/>
    <property type="match status" value="1"/>
</dbReference>
<dbReference type="PANTHER" id="PTHR37936:SF3">
    <property type="entry name" value="TRANSPOSASE INSC FOR INSERTION ELEMENT IS2A-RELATED"/>
    <property type="match status" value="1"/>
</dbReference>
<reference evidence="1" key="1">
    <citation type="journal article" date="2014" name="Front. Microbiol.">
        <title>High frequency of phylogenetically diverse reductive dehalogenase-homologous genes in deep subseafloor sedimentary metagenomes.</title>
        <authorList>
            <person name="Kawai M."/>
            <person name="Futagami T."/>
            <person name="Toyoda A."/>
            <person name="Takaki Y."/>
            <person name="Nishi S."/>
            <person name="Hori S."/>
            <person name="Arai W."/>
            <person name="Tsubouchi T."/>
            <person name="Morono Y."/>
            <person name="Uchiyama I."/>
            <person name="Ito T."/>
            <person name="Fujiyama A."/>
            <person name="Inagaki F."/>
            <person name="Takami H."/>
        </authorList>
    </citation>
    <scope>NUCLEOTIDE SEQUENCE</scope>
    <source>
        <strain evidence="1">Expedition CK06-06</strain>
    </source>
</reference>
<dbReference type="InterPro" id="IPR002514">
    <property type="entry name" value="Transposase_8"/>
</dbReference>
<protein>
    <submittedName>
        <fullName evidence="1">Uncharacterized protein</fullName>
    </submittedName>
</protein>
<dbReference type="GO" id="GO:0004803">
    <property type="term" value="F:transposase activity"/>
    <property type="evidence" value="ECO:0007669"/>
    <property type="project" value="InterPro"/>
</dbReference>
<organism evidence="1">
    <name type="scientific">marine sediment metagenome</name>
    <dbReference type="NCBI Taxonomy" id="412755"/>
    <lineage>
        <taxon>unclassified sequences</taxon>
        <taxon>metagenomes</taxon>
        <taxon>ecological metagenomes</taxon>
    </lineage>
</organism>
<proteinExistence type="predicted"/>